<reference evidence="3" key="1">
    <citation type="journal article" date="2023" name="Mol. Phylogenet. Evol.">
        <title>Genome-scale phylogeny and comparative genomics of the fungal order Sordariales.</title>
        <authorList>
            <person name="Hensen N."/>
            <person name="Bonometti L."/>
            <person name="Westerberg I."/>
            <person name="Brannstrom I.O."/>
            <person name="Guillou S."/>
            <person name="Cros-Aarteil S."/>
            <person name="Calhoun S."/>
            <person name="Haridas S."/>
            <person name="Kuo A."/>
            <person name="Mondo S."/>
            <person name="Pangilinan J."/>
            <person name="Riley R."/>
            <person name="LaButti K."/>
            <person name="Andreopoulos B."/>
            <person name="Lipzen A."/>
            <person name="Chen C."/>
            <person name="Yan M."/>
            <person name="Daum C."/>
            <person name="Ng V."/>
            <person name="Clum A."/>
            <person name="Steindorff A."/>
            <person name="Ohm R.A."/>
            <person name="Martin F."/>
            <person name="Silar P."/>
            <person name="Natvig D.O."/>
            <person name="Lalanne C."/>
            <person name="Gautier V."/>
            <person name="Ament-Velasquez S.L."/>
            <person name="Kruys A."/>
            <person name="Hutchinson M.I."/>
            <person name="Powell A.J."/>
            <person name="Barry K."/>
            <person name="Miller A.N."/>
            <person name="Grigoriev I.V."/>
            <person name="Debuchy R."/>
            <person name="Gladieux P."/>
            <person name="Hiltunen Thoren M."/>
            <person name="Johannesson H."/>
        </authorList>
    </citation>
    <scope>NUCLEOTIDE SEQUENCE</scope>
    <source>
        <strain evidence="3">CBS 232.78</strain>
    </source>
</reference>
<evidence type="ECO:0000256" key="1">
    <source>
        <dbReference type="ARBA" id="ARBA00011738"/>
    </source>
</evidence>
<accession>A0AAE0TVB4</accession>
<comment type="caution">
    <text evidence="3">The sequence shown here is derived from an EMBL/GenBank/DDBJ whole genome shotgun (WGS) entry which is preliminary data.</text>
</comment>
<feature type="domain" description="Stress-response A/B barrel" evidence="2">
    <location>
        <begin position="3"/>
        <end position="105"/>
    </location>
</feature>
<gene>
    <name evidence="3" type="ORF">B0H63DRAFT_560785</name>
</gene>
<dbReference type="AlphaFoldDB" id="A0AAE0TVB4"/>
<evidence type="ECO:0000259" key="2">
    <source>
        <dbReference type="PROSITE" id="PS51502"/>
    </source>
</evidence>
<dbReference type="Pfam" id="PF07876">
    <property type="entry name" value="Dabb"/>
    <property type="match status" value="1"/>
</dbReference>
<dbReference type="PANTHER" id="PTHR33178:SF10">
    <property type="entry name" value="STRESS-RESPONSE A_B BARREL DOMAIN-CONTAINING PROTEIN"/>
    <property type="match status" value="1"/>
</dbReference>
<dbReference type="InterPro" id="IPR044662">
    <property type="entry name" value="HS1/DABB1-like"/>
</dbReference>
<comment type="subunit">
    <text evidence="1">Homodimer.</text>
</comment>
<evidence type="ECO:0000313" key="3">
    <source>
        <dbReference type="EMBL" id="KAK3380994.1"/>
    </source>
</evidence>
<dbReference type="PROSITE" id="PS51502">
    <property type="entry name" value="S_R_A_B_BARREL"/>
    <property type="match status" value="1"/>
</dbReference>
<protein>
    <recommendedName>
        <fullName evidence="2">Stress-response A/B barrel domain-containing protein</fullName>
    </recommendedName>
</protein>
<dbReference type="InterPro" id="IPR011008">
    <property type="entry name" value="Dimeric_a/b-barrel"/>
</dbReference>
<dbReference type="Gene3D" id="3.30.70.100">
    <property type="match status" value="1"/>
</dbReference>
<sequence>MAIIHTVLFQVKADTKAEDVKAACDGFLALKDKCVHPTTQSPYIKSVTGGKDNSPEGFQNGITHGFVVEFSSAEDRDYYVSTDPAHRAFVQSIGGLVEKLIVVDYTPGVY</sequence>
<dbReference type="EMBL" id="JAULSW010000005">
    <property type="protein sequence ID" value="KAK3380994.1"/>
    <property type="molecule type" value="Genomic_DNA"/>
</dbReference>
<evidence type="ECO:0000313" key="4">
    <source>
        <dbReference type="Proteomes" id="UP001285441"/>
    </source>
</evidence>
<keyword evidence="4" id="KW-1185">Reference proteome</keyword>
<dbReference type="PANTHER" id="PTHR33178">
    <property type="match status" value="1"/>
</dbReference>
<proteinExistence type="predicted"/>
<reference evidence="3" key="2">
    <citation type="submission" date="2023-06" db="EMBL/GenBank/DDBJ databases">
        <authorList>
            <consortium name="Lawrence Berkeley National Laboratory"/>
            <person name="Haridas S."/>
            <person name="Hensen N."/>
            <person name="Bonometti L."/>
            <person name="Westerberg I."/>
            <person name="Brannstrom I.O."/>
            <person name="Guillou S."/>
            <person name="Cros-Aarteil S."/>
            <person name="Calhoun S."/>
            <person name="Kuo A."/>
            <person name="Mondo S."/>
            <person name="Pangilinan J."/>
            <person name="Riley R."/>
            <person name="LaButti K."/>
            <person name="Andreopoulos B."/>
            <person name="Lipzen A."/>
            <person name="Chen C."/>
            <person name="Yanf M."/>
            <person name="Daum C."/>
            <person name="Ng V."/>
            <person name="Clum A."/>
            <person name="Steindorff A."/>
            <person name="Ohm R."/>
            <person name="Martin F."/>
            <person name="Silar P."/>
            <person name="Natvig D."/>
            <person name="Lalanne C."/>
            <person name="Gautier V."/>
            <person name="Ament-velasquez S.L."/>
            <person name="Kruys A."/>
            <person name="Hutchinson M.I."/>
            <person name="Powell A.J."/>
            <person name="Barry K."/>
            <person name="Miller A.N."/>
            <person name="Grigoriev I.V."/>
            <person name="Debuchy R."/>
            <person name="Gladieux P."/>
            <person name="Thoren M.H."/>
            <person name="Johannesson H."/>
        </authorList>
    </citation>
    <scope>NUCLEOTIDE SEQUENCE</scope>
    <source>
        <strain evidence="3">CBS 232.78</strain>
    </source>
</reference>
<dbReference type="SUPFAM" id="SSF54909">
    <property type="entry name" value="Dimeric alpha+beta barrel"/>
    <property type="match status" value="1"/>
</dbReference>
<name>A0AAE0TVB4_9PEZI</name>
<organism evidence="3 4">
    <name type="scientific">Podospora didyma</name>
    <dbReference type="NCBI Taxonomy" id="330526"/>
    <lineage>
        <taxon>Eukaryota</taxon>
        <taxon>Fungi</taxon>
        <taxon>Dikarya</taxon>
        <taxon>Ascomycota</taxon>
        <taxon>Pezizomycotina</taxon>
        <taxon>Sordariomycetes</taxon>
        <taxon>Sordariomycetidae</taxon>
        <taxon>Sordariales</taxon>
        <taxon>Podosporaceae</taxon>
        <taxon>Podospora</taxon>
    </lineage>
</organism>
<dbReference type="InterPro" id="IPR013097">
    <property type="entry name" value="Dabb"/>
</dbReference>
<dbReference type="Proteomes" id="UP001285441">
    <property type="component" value="Unassembled WGS sequence"/>
</dbReference>
<dbReference type="SMART" id="SM00886">
    <property type="entry name" value="Dabb"/>
    <property type="match status" value="1"/>
</dbReference>